<dbReference type="InterPro" id="IPR013520">
    <property type="entry name" value="Ribonucl_H"/>
</dbReference>
<dbReference type="SMART" id="SM00479">
    <property type="entry name" value="EXOIII"/>
    <property type="match status" value="1"/>
</dbReference>
<dbReference type="RefSeq" id="WP_339403577.1">
    <property type="nucleotide sequence ID" value="NZ_JBBGAZ010000005.1"/>
</dbReference>
<keyword evidence="2" id="KW-0378">Hydrolase</keyword>
<protein>
    <submittedName>
        <fullName evidence="2">Exonuclease domain-containing protein</fullName>
    </submittedName>
</protein>
<dbReference type="EMBL" id="JBBGAZ010000005">
    <property type="protein sequence ID" value="MEJ5218726.1"/>
    <property type="molecule type" value="Genomic_DNA"/>
</dbReference>
<organism evidence="2 3">
    <name type="scientific">Cognatishimia coralii</name>
    <dbReference type="NCBI Taxonomy" id="3083254"/>
    <lineage>
        <taxon>Bacteria</taxon>
        <taxon>Pseudomonadati</taxon>
        <taxon>Pseudomonadota</taxon>
        <taxon>Alphaproteobacteria</taxon>
        <taxon>Rhodobacterales</taxon>
        <taxon>Paracoccaceae</taxon>
        <taxon>Cognatishimia</taxon>
    </lineage>
</organism>
<keyword evidence="2" id="KW-0540">Nuclease</keyword>
<comment type="caution">
    <text evidence="2">The sequence shown here is derived from an EMBL/GenBank/DDBJ whole genome shotgun (WGS) entry which is preliminary data.</text>
</comment>
<keyword evidence="2" id="KW-0269">Exonuclease</keyword>
<dbReference type="Proteomes" id="UP001368270">
    <property type="component" value="Unassembled WGS sequence"/>
</dbReference>
<sequence>MYKFIAVDVETANRGRHSICQIGLAYVASNGDMRTESYLIDPEERFSSFNVQLHGICPTQVAGAPAFPEVLGMLRHRLEQSILVQHSTFDKQAFDMACHAYGIPHLNSEWINSVTIARKAWPEFKGNGGHGLANLKSELGLVFHHHDAEEDARAAAEVVLLAEERSGLDFLTLGRPKSQQKRA</sequence>
<gene>
    <name evidence="2" type="ORF">WG622_10765</name>
</gene>
<dbReference type="PANTHER" id="PTHR30231">
    <property type="entry name" value="DNA POLYMERASE III SUBUNIT EPSILON"/>
    <property type="match status" value="1"/>
</dbReference>
<name>A0ABU8QH21_9RHOB</name>
<dbReference type="PANTHER" id="PTHR30231:SF42">
    <property type="entry name" value="EXONUCLEASE"/>
    <property type="match status" value="1"/>
</dbReference>
<evidence type="ECO:0000313" key="3">
    <source>
        <dbReference type="Proteomes" id="UP001368270"/>
    </source>
</evidence>
<evidence type="ECO:0000313" key="2">
    <source>
        <dbReference type="EMBL" id="MEJ5218726.1"/>
    </source>
</evidence>
<dbReference type="GO" id="GO:0004527">
    <property type="term" value="F:exonuclease activity"/>
    <property type="evidence" value="ECO:0007669"/>
    <property type="project" value="UniProtKB-KW"/>
</dbReference>
<evidence type="ECO:0000259" key="1">
    <source>
        <dbReference type="SMART" id="SM00479"/>
    </source>
</evidence>
<accession>A0ABU8QH21</accession>
<feature type="domain" description="Exonuclease" evidence="1">
    <location>
        <begin position="3"/>
        <end position="168"/>
    </location>
</feature>
<reference evidence="2 3" key="1">
    <citation type="submission" date="2024-03" db="EMBL/GenBank/DDBJ databases">
        <title>Cognatishimia coralii sp. nov., a marine bacterium isolated from coral surrounding seawater.</title>
        <authorList>
            <person name="Liu X."/>
            <person name="Liu S."/>
            <person name="Sun H."/>
            <person name="Zhang Y."/>
        </authorList>
    </citation>
    <scope>NUCLEOTIDE SEQUENCE [LARGE SCALE GENOMIC DNA]</scope>
    <source>
        <strain evidence="2 3">D5M38</strain>
    </source>
</reference>
<proteinExistence type="predicted"/>
<dbReference type="Gene3D" id="3.30.420.10">
    <property type="entry name" value="Ribonuclease H-like superfamily/Ribonuclease H"/>
    <property type="match status" value="1"/>
</dbReference>
<dbReference type="SUPFAM" id="SSF53098">
    <property type="entry name" value="Ribonuclease H-like"/>
    <property type="match status" value="1"/>
</dbReference>
<dbReference type="InterPro" id="IPR036397">
    <property type="entry name" value="RNaseH_sf"/>
</dbReference>
<dbReference type="Pfam" id="PF00929">
    <property type="entry name" value="RNase_T"/>
    <property type="match status" value="1"/>
</dbReference>
<dbReference type="InterPro" id="IPR012337">
    <property type="entry name" value="RNaseH-like_sf"/>
</dbReference>
<keyword evidence="3" id="KW-1185">Reference proteome</keyword>